<dbReference type="Proteomes" id="UP000094236">
    <property type="component" value="Unassembled WGS sequence"/>
</dbReference>
<keyword evidence="2 4" id="KW-0813">Transport</keyword>
<accession>A0A1E4U3N7</accession>
<keyword evidence="7" id="KW-1185">Reference proteome</keyword>
<gene>
    <name evidence="6" type="ORF">PACTADRAFT_1082</name>
</gene>
<dbReference type="PANTHER" id="PTHR13043">
    <property type="entry name" value="EXOCYST COMPLEX COMPONENT SEC5"/>
    <property type="match status" value="1"/>
</dbReference>
<dbReference type="EMBL" id="KV454011">
    <property type="protein sequence ID" value="ODV98616.1"/>
    <property type="molecule type" value="Genomic_DNA"/>
</dbReference>
<sequence length="943" mass="109930">MAEDQSSYLKQFYQLRSLDPQDYTSDSYSLEFEYTKDLSQQYDLLQKLINIDNANANASANSKNNLRLSQNTTSTKVLKDDVDPLGYFDSVVDELIDKDIIDDSRDDKKLEFFVSSSNYNPTAYVRNLIGDSISERDFVTHFEFLKDDIAQREVFLKNVLNKEFIKFINIKNSLDDVLDNFSKNNKNNKTYESLNSLKQNLDNSLKESNNILLPVNDLKQKEDILNQSLLFINHNKFFFNLPKNLNNYIRLKDYDSFIYDYNKGASFYLQSLNELERDKSENLNTINIKIMNKIWLEVESIINEYKKITWLKLTKFKLNDLSLNNKNNSNYFNLSSNVNNDNNIISLICKLLELGVVDNPITEFINLQYDNLMHDLNTLYTDYILKIISSKDKINKNYGDTNIISDFNFLIFLFKNGEANNVDGILNHYNFSEFSDLPLILNYWKLILSFVKNYTSLVENIIKFSKIIEFFLKGEFLSQYNALLSKKENINRGTSTIEQHLNLTDYEAKRINIQNEKLVMAFCSKLIDFFKTDATSFGMLAEKKNNIEATPEKVKGTLLEFGYLPPFTNSITTIYQNNLILIEISQKFQKLVDSNINDYTLEALKNCFMKINSSLTNSIMINLVNDMTFFYKIDIDETEDDEINLIDIVELYYNIFLNISSNFLFQNDLKNSSKLKLYPSKNLLQTFQFQFLRSLNLFIEANLKKNLLLSNEGDNYLNLINFFKFKKILNNLIAKFDFYFKTSLANEKLSIFVLLDNLEIEIFDNLIKPINMEINNILNDEFNDSNDNSKDWWSEEKIPASSISKYLKMIIAVIVRTKIRLLAKLSTKSNTNLSNNSFLINKIIIKILNNFLIKLDQASKTKKIGICGLQQFVADIEYLKNYFHHLIFEDIFEEDRQVILHSIDKFYGTLKNITNVNINDVVYSVRGLVEGSLTNSKLESRAV</sequence>
<keyword evidence="3 4" id="KW-0268">Exocytosis</keyword>
<comment type="subunit">
    <text evidence="4">Component of the exocyst complex.</text>
</comment>
<dbReference type="STRING" id="669874.A0A1E4U3N7"/>
<dbReference type="GO" id="GO:0006887">
    <property type="term" value="P:exocytosis"/>
    <property type="evidence" value="ECO:0007669"/>
    <property type="project" value="UniProtKB-KW"/>
</dbReference>
<dbReference type="GO" id="GO:0015031">
    <property type="term" value="P:protein transport"/>
    <property type="evidence" value="ECO:0007669"/>
    <property type="project" value="UniProtKB-KW"/>
</dbReference>
<reference evidence="7" key="1">
    <citation type="submission" date="2016-05" db="EMBL/GenBank/DDBJ databases">
        <title>Comparative genomics of biotechnologically important yeasts.</title>
        <authorList>
            <consortium name="DOE Joint Genome Institute"/>
            <person name="Riley R."/>
            <person name="Haridas S."/>
            <person name="Wolfe K.H."/>
            <person name="Lopes M.R."/>
            <person name="Hittinger C.T."/>
            <person name="Goker M."/>
            <person name="Salamov A."/>
            <person name="Wisecaver J."/>
            <person name="Long T.M."/>
            <person name="Aerts A.L."/>
            <person name="Barry K."/>
            <person name="Choi C."/>
            <person name="Clum A."/>
            <person name="Coughlan A.Y."/>
            <person name="Deshpande S."/>
            <person name="Douglass A.P."/>
            <person name="Hanson S.J."/>
            <person name="Klenk H.-P."/>
            <person name="Labutti K."/>
            <person name="Lapidus A."/>
            <person name="Lindquist E."/>
            <person name="Lipzen A."/>
            <person name="Meier-Kolthoff J.P."/>
            <person name="Ohm R.A."/>
            <person name="Otillar R.P."/>
            <person name="Pangilinan J."/>
            <person name="Peng Y."/>
            <person name="Rokas A."/>
            <person name="Rosa C.A."/>
            <person name="Scheuner C."/>
            <person name="Sibirny A.A."/>
            <person name="Slot J.C."/>
            <person name="Stielow J.B."/>
            <person name="Sun H."/>
            <person name="Kurtzman C.P."/>
            <person name="Blackwell M."/>
            <person name="Grigoriev I.V."/>
            <person name="Jeffries T.W."/>
        </authorList>
    </citation>
    <scope>NUCLEOTIDE SEQUENCE [LARGE SCALE GENOMIC DNA]</scope>
    <source>
        <strain evidence="7">NRRL Y-2460</strain>
    </source>
</reference>
<comment type="function">
    <text evidence="4">Component of the exocyst complex involved in the docking of exocytic vesicles with fusion sites on the plasma membrane.</text>
</comment>
<dbReference type="InterPro" id="IPR029175">
    <property type="entry name" value="EXOC2/Sec5"/>
</dbReference>
<dbReference type="OrthoDB" id="26242at2759"/>
<feature type="domain" description="Exocyst complex component EXOC2/Sec5 N-terminal" evidence="5">
    <location>
        <begin position="83"/>
        <end position="939"/>
    </location>
</feature>
<dbReference type="AlphaFoldDB" id="A0A1E4U3N7"/>
<evidence type="ECO:0000256" key="2">
    <source>
        <dbReference type="ARBA" id="ARBA00022448"/>
    </source>
</evidence>
<evidence type="ECO:0000313" key="6">
    <source>
        <dbReference type="EMBL" id="ODV98616.1"/>
    </source>
</evidence>
<evidence type="ECO:0000256" key="4">
    <source>
        <dbReference type="RuleBase" id="RU365069"/>
    </source>
</evidence>
<dbReference type="PANTHER" id="PTHR13043:SF1">
    <property type="entry name" value="EXOCYST COMPLEX COMPONENT 2"/>
    <property type="match status" value="1"/>
</dbReference>
<keyword evidence="4" id="KW-0653">Protein transport</keyword>
<comment type="similarity">
    <text evidence="1 4">Belongs to the SEC5 family.</text>
</comment>
<evidence type="ECO:0000256" key="1">
    <source>
        <dbReference type="ARBA" id="ARBA00010578"/>
    </source>
</evidence>
<protein>
    <recommendedName>
        <fullName evidence="4">Exocyst complex component SEC5</fullName>
    </recommendedName>
</protein>
<dbReference type="Pfam" id="PF15469">
    <property type="entry name" value="Sec5"/>
    <property type="match status" value="1"/>
</dbReference>
<proteinExistence type="inferred from homology"/>
<evidence type="ECO:0000256" key="3">
    <source>
        <dbReference type="ARBA" id="ARBA00022483"/>
    </source>
</evidence>
<evidence type="ECO:0000259" key="5">
    <source>
        <dbReference type="Pfam" id="PF15469"/>
    </source>
</evidence>
<organism evidence="6 7">
    <name type="scientific">Pachysolen tannophilus NRRL Y-2460</name>
    <dbReference type="NCBI Taxonomy" id="669874"/>
    <lineage>
        <taxon>Eukaryota</taxon>
        <taxon>Fungi</taxon>
        <taxon>Dikarya</taxon>
        <taxon>Ascomycota</taxon>
        <taxon>Saccharomycotina</taxon>
        <taxon>Pichiomycetes</taxon>
        <taxon>Pachysolenaceae</taxon>
        <taxon>Pachysolen</taxon>
    </lineage>
</organism>
<name>A0A1E4U3N7_PACTA</name>
<dbReference type="InterPro" id="IPR039481">
    <property type="entry name" value="EXOC2/Sec5_N_dom"/>
</dbReference>
<dbReference type="GO" id="GO:0006893">
    <property type="term" value="P:Golgi to plasma membrane transport"/>
    <property type="evidence" value="ECO:0007669"/>
    <property type="project" value="UniProtKB-UniRule"/>
</dbReference>
<dbReference type="GO" id="GO:0000145">
    <property type="term" value="C:exocyst"/>
    <property type="evidence" value="ECO:0007669"/>
    <property type="project" value="UniProtKB-UniRule"/>
</dbReference>
<evidence type="ECO:0000313" key="7">
    <source>
        <dbReference type="Proteomes" id="UP000094236"/>
    </source>
</evidence>